<comment type="caution">
    <text evidence="2">The sequence shown here is derived from an EMBL/GenBank/DDBJ whole genome shotgun (WGS) entry which is preliminary data.</text>
</comment>
<dbReference type="RefSeq" id="WP_343052150.1">
    <property type="nucleotide sequence ID" value="NZ_JACCBG010000001.1"/>
</dbReference>
<evidence type="ECO:0000313" key="2">
    <source>
        <dbReference type="EMBL" id="NYD42796.1"/>
    </source>
</evidence>
<dbReference type="EMBL" id="JACCBG010000001">
    <property type="protein sequence ID" value="NYD42796.1"/>
    <property type="molecule type" value="Genomic_DNA"/>
</dbReference>
<protein>
    <submittedName>
        <fullName evidence="2">Uncharacterized protein</fullName>
    </submittedName>
</protein>
<feature type="region of interest" description="Disordered" evidence="1">
    <location>
        <begin position="109"/>
        <end position="138"/>
    </location>
</feature>
<feature type="compositionally biased region" description="Acidic residues" evidence="1">
    <location>
        <begin position="111"/>
        <end position="121"/>
    </location>
</feature>
<organism evidence="2 3">
    <name type="scientific">Nocardioides panaciterrulae</name>
    <dbReference type="NCBI Taxonomy" id="661492"/>
    <lineage>
        <taxon>Bacteria</taxon>
        <taxon>Bacillati</taxon>
        <taxon>Actinomycetota</taxon>
        <taxon>Actinomycetes</taxon>
        <taxon>Propionibacteriales</taxon>
        <taxon>Nocardioidaceae</taxon>
        <taxon>Nocardioides</taxon>
    </lineage>
</organism>
<accession>A0A7Y9E8H0</accession>
<dbReference type="InterPro" id="IPR054206">
    <property type="entry name" value="DUF6912"/>
</dbReference>
<dbReference type="Proteomes" id="UP000535511">
    <property type="component" value="Unassembled WGS sequence"/>
</dbReference>
<sequence length="151" mass="16101">MSVRIYLPATSSLLAALQSEGRLAGPLRAHAVTDALRAQWPEGDEESLEYAAMMAAAADSRSLRGVEDRPRRYVVAADVPDVVPVPGEDPTLVDVAVDLVLKRVAAVHADTEDEDAGDQDAGDQAGDQAGDRSGEDDDLAWFATQELPYLL</sequence>
<dbReference type="AlphaFoldDB" id="A0A7Y9E8H0"/>
<evidence type="ECO:0000313" key="3">
    <source>
        <dbReference type="Proteomes" id="UP000535511"/>
    </source>
</evidence>
<evidence type="ECO:0000256" key="1">
    <source>
        <dbReference type="SAM" id="MobiDB-lite"/>
    </source>
</evidence>
<name>A0A7Y9E8H0_9ACTN</name>
<dbReference type="Pfam" id="PF21853">
    <property type="entry name" value="DUF6912"/>
    <property type="match status" value="1"/>
</dbReference>
<gene>
    <name evidence="2" type="ORF">BJZ21_002879</name>
</gene>
<proteinExistence type="predicted"/>
<reference evidence="2 3" key="1">
    <citation type="submission" date="2020-07" db="EMBL/GenBank/DDBJ databases">
        <title>Sequencing the genomes of 1000 actinobacteria strains.</title>
        <authorList>
            <person name="Klenk H.-P."/>
        </authorList>
    </citation>
    <scope>NUCLEOTIDE SEQUENCE [LARGE SCALE GENOMIC DNA]</scope>
    <source>
        <strain evidence="2 3">DSM 21350</strain>
    </source>
</reference>
<keyword evidence="3" id="KW-1185">Reference proteome</keyword>